<dbReference type="EMBL" id="MRCC01000002">
    <property type="protein sequence ID" value="OKH28883.1"/>
    <property type="molecule type" value="Genomic_DNA"/>
</dbReference>
<dbReference type="GO" id="GO:0031177">
    <property type="term" value="F:phosphopantetheine binding"/>
    <property type="evidence" value="ECO:0007669"/>
    <property type="project" value="InterPro"/>
</dbReference>
<dbReference type="OrthoDB" id="425617at2"/>
<gene>
    <name evidence="4" type="ORF">NIES1031_03025</name>
</gene>
<evidence type="ECO:0000256" key="2">
    <source>
        <dbReference type="ARBA" id="ARBA00022553"/>
    </source>
</evidence>
<keyword evidence="1" id="KW-0596">Phosphopantetheine</keyword>
<evidence type="ECO:0000313" key="4">
    <source>
        <dbReference type="EMBL" id="OKH28883.1"/>
    </source>
</evidence>
<comment type="caution">
    <text evidence="4">The sequence shown here is derived from an EMBL/GenBank/DDBJ whole genome shotgun (WGS) entry which is preliminary data.</text>
</comment>
<feature type="domain" description="Carrier" evidence="3">
    <location>
        <begin position="16"/>
        <end position="90"/>
    </location>
</feature>
<evidence type="ECO:0000259" key="3">
    <source>
        <dbReference type="PROSITE" id="PS50075"/>
    </source>
</evidence>
<dbReference type="Gene3D" id="1.10.1200.10">
    <property type="entry name" value="ACP-like"/>
    <property type="match status" value="1"/>
</dbReference>
<dbReference type="InterPro" id="IPR020806">
    <property type="entry name" value="PKS_PP-bd"/>
</dbReference>
<dbReference type="RefSeq" id="WP_073548037.1">
    <property type="nucleotide sequence ID" value="NZ_CAWMVK010000012.1"/>
</dbReference>
<dbReference type="SMART" id="SM00823">
    <property type="entry name" value="PKS_PP"/>
    <property type="match status" value="1"/>
</dbReference>
<dbReference type="SUPFAM" id="SSF47336">
    <property type="entry name" value="ACP-like"/>
    <property type="match status" value="1"/>
</dbReference>
<keyword evidence="5" id="KW-1185">Reference proteome</keyword>
<dbReference type="STRING" id="247279.NIES1031_03025"/>
<dbReference type="Pfam" id="PF00550">
    <property type="entry name" value="PP-binding"/>
    <property type="match status" value="1"/>
</dbReference>
<dbReference type="AlphaFoldDB" id="A0A1U7HZ95"/>
<protein>
    <submittedName>
        <fullName evidence="4">Polyketide synthase</fullName>
    </submittedName>
</protein>
<dbReference type="PROSITE" id="PS50075">
    <property type="entry name" value="CARRIER"/>
    <property type="match status" value="1"/>
</dbReference>
<sequence length="98" mass="11173">MNQSQPNLIKNTYTAAEIHNWLIVQISEQLGIESDEINIREPLDSYGLDSAQAMLIARKAEKLLGCQISPVLIWHYPTIEGLSQRLAEESEDLEFFEI</sequence>
<organism evidence="4 5">
    <name type="scientific">Chroogloeocystis siderophila 5.2 s.c.1</name>
    <dbReference type="NCBI Taxonomy" id="247279"/>
    <lineage>
        <taxon>Bacteria</taxon>
        <taxon>Bacillati</taxon>
        <taxon>Cyanobacteriota</taxon>
        <taxon>Cyanophyceae</taxon>
        <taxon>Oscillatoriophycideae</taxon>
        <taxon>Chroococcales</taxon>
        <taxon>Chroococcaceae</taxon>
        <taxon>Chroogloeocystis</taxon>
    </lineage>
</organism>
<dbReference type="InterPro" id="IPR009081">
    <property type="entry name" value="PP-bd_ACP"/>
</dbReference>
<evidence type="ECO:0000256" key="1">
    <source>
        <dbReference type="ARBA" id="ARBA00022450"/>
    </source>
</evidence>
<reference evidence="4 5" key="1">
    <citation type="submission" date="2016-11" db="EMBL/GenBank/DDBJ databases">
        <title>Draft Genome Sequences of Nine Cyanobacterial Strains from Diverse Habitats.</title>
        <authorList>
            <person name="Zhu T."/>
            <person name="Hou S."/>
            <person name="Lu X."/>
            <person name="Hess W.R."/>
        </authorList>
    </citation>
    <scope>NUCLEOTIDE SEQUENCE [LARGE SCALE GENOMIC DNA]</scope>
    <source>
        <strain evidence="4 5">5.2 s.c.1</strain>
    </source>
</reference>
<keyword evidence="2" id="KW-0597">Phosphoprotein</keyword>
<name>A0A1U7HZ95_9CHRO</name>
<dbReference type="Proteomes" id="UP000185984">
    <property type="component" value="Unassembled WGS sequence"/>
</dbReference>
<evidence type="ECO:0000313" key="5">
    <source>
        <dbReference type="Proteomes" id="UP000185984"/>
    </source>
</evidence>
<dbReference type="InterPro" id="IPR036736">
    <property type="entry name" value="ACP-like_sf"/>
</dbReference>
<proteinExistence type="predicted"/>
<accession>A0A1U7HZ95</accession>